<dbReference type="Proteomes" id="UP001151760">
    <property type="component" value="Unassembled WGS sequence"/>
</dbReference>
<reference evidence="1" key="2">
    <citation type="submission" date="2022-01" db="EMBL/GenBank/DDBJ databases">
        <authorList>
            <person name="Yamashiro T."/>
            <person name="Shiraishi A."/>
            <person name="Satake H."/>
            <person name="Nakayama K."/>
        </authorList>
    </citation>
    <scope>NUCLEOTIDE SEQUENCE</scope>
</reference>
<organism evidence="1 2">
    <name type="scientific">Tanacetum coccineum</name>
    <dbReference type="NCBI Taxonomy" id="301880"/>
    <lineage>
        <taxon>Eukaryota</taxon>
        <taxon>Viridiplantae</taxon>
        <taxon>Streptophyta</taxon>
        <taxon>Embryophyta</taxon>
        <taxon>Tracheophyta</taxon>
        <taxon>Spermatophyta</taxon>
        <taxon>Magnoliopsida</taxon>
        <taxon>eudicotyledons</taxon>
        <taxon>Gunneridae</taxon>
        <taxon>Pentapetalae</taxon>
        <taxon>asterids</taxon>
        <taxon>campanulids</taxon>
        <taxon>Asterales</taxon>
        <taxon>Asteraceae</taxon>
        <taxon>Asteroideae</taxon>
        <taxon>Anthemideae</taxon>
        <taxon>Anthemidinae</taxon>
        <taxon>Tanacetum</taxon>
    </lineage>
</organism>
<dbReference type="PANTHER" id="PTHR47150:SF4">
    <property type="entry name" value="HARBINGER TRANSPOSASE-DERIVED PROTEIN-RELATED"/>
    <property type="match status" value="1"/>
</dbReference>
<gene>
    <name evidence="1" type="ORF">Tco_1017049</name>
</gene>
<name>A0ABQ5FRF9_9ASTR</name>
<keyword evidence="2" id="KW-1185">Reference proteome</keyword>
<dbReference type="EMBL" id="BQNB010017642">
    <property type="protein sequence ID" value="GJT65569.1"/>
    <property type="molecule type" value="Genomic_DNA"/>
</dbReference>
<dbReference type="PANTHER" id="PTHR47150">
    <property type="entry name" value="OS12G0169200 PROTEIN"/>
    <property type="match status" value="1"/>
</dbReference>
<evidence type="ECO:0000313" key="1">
    <source>
        <dbReference type="EMBL" id="GJT65569.1"/>
    </source>
</evidence>
<reference evidence="1" key="1">
    <citation type="journal article" date="2022" name="Int. J. Mol. Sci.">
        <title>Draft Genome of Tanacetum Coccineum: Genomic Comparison of Closely Related Tanacetum-Family Plants.</title>
        <authorList>
            <person name="Yamashiro T."/>
            <person name="Shiraishi A."/>
            <person name="Nakayama K."/>
            <person name="Satake H."/>
        </authorList>
    </citation>
    <scope>NUCLEOTIDE SEQUENCE</scope>
</reference>
<dbReference type="Pfam" id="PF04827">
    <property type="entry name" value="Plant_tran"/>
    <property type="match status" value="1"/>
</dbReference>
<evidence type="ECO:0000313" key="2">
    <source>
        <dbReference type="Proteomes" id="UP001151760"/>
    </source>
</evidence>
<sequence length="452" mass="52731">MMTTLMVYMLVDYHDYGLLGALDLLGLGVPLEGCTLFSFSKVFPIGFFLGRFSKEESQLGYLMLPCLMRLVWIGDFGLPLEHRVWLAGGLAPSHQPSPSFGARHHGWRHGFSLVATSQCTLYEQEAGGSGSAPKRTRTYIPREREEAEQRLLDDYFGDDETLPKYPEENFRRRQRYDACGRLSIGPITSAIRQLAYGHQTHLTIFKKAHFSEKTYELHEEKHGLPGMLGSIDCMHWEWKNCPKSLHCQFKRRDHEYPTIMLEAVADQKLWIWHAYFGVPRANNDLNVLYGSPLFDDEIADRAPEYPVVVNGHTYKKGYYLADGIYPTWATFVKTFSIARDEKTFKFKRVQESSRKDMERAFGVLQDPWGIIRQPARAYEINSLKRIMYCCIMLHNMILEDEGFELNLRDVFVNPQPHMQRTWIKRCDLHFRKTKENRDRKVHNDLRHDLNNH</sequence>
<proteinExistence type="predicted"/>
<comment type="caution">
    <text evidence="1">The sequence shown here is derived from an EMBL/GenBank/DDBJ whole genome shotgun (WGS) entry which is preliminary data.</text>
</comment>
<accession>A0ABQ5FRF9</accession>
<dbReference type="InterPro" id="IPR006912">
    <property type="entry name" value="Harbinger_derived_prot"/>
</dbReference>
<protein>
    <submittedName>
        <fullName evidence="1">ALP1-like protein isoform X1</fullName>
    </submittedName>
</protein>